<proteinExistence type="inferred from homology"/>
<dbReference type="InterPro" id="IPR003594">
    <property type="entry name" value="HATPase_dom"/>
</dbReference>
<dbReference type="Gene3D" id="3.30.565.10">
    <property type="entry name" value="Histidine kinase-like ATPase, C-terminal domain"/>
    <property type="match status" value="1"/>
</dbReference>
<dbReference type="AlphaFoldDB" id="A0A8X7T9S9"/>
<evidence type="ECO:0000256" key="7">
    <source>
        <dbReference type="PIRSR" id="PIRSR002583-1"/>
    </source>
</evidence>
<feature type="binding site" evidence="7">
    <location>
        <begin position="122"/>
        <end position="127"/>
    </location>
    <ligand>
        <name>ATP</name>
        <dbReference type="ChEBI" id="CHEBI:30616"/>
    </ligand>
</feature>
<feature type="binding site" evidence="7">
    <location>
        <position position="174"/>
    </location>
    <ligand>
        <name>ATP</name>
        <dbReference type="ChEBI" id="CHEBI:30616"/>
    </ligand>
</feature>
<feature type="binding site" evidence="7">
    <location>
        <position position="380"/>
    </location>
    <ligand>
        <name>ATP</name>
        <dbReference type="ChEBI" id="CHEBI:30616"/>
    </ligand>
</feature>
<feature type="binding site" evidence="7">
    <location>
        <position position="87"/>
    </location>
    <ligand>
        <name>ATP</name>
        <dbReference type="ChEBI" id="CHEBI:30616"/>
    </ligand>
</feature>
<dbReference type="PIRSF" id="PIRSF002583">
    <property type="entry name" value="Hsp90"/>
    <property type="match status" value="1"/>
</dbReference>
<evidence type="ECO:0000256" key="6">
    <source>
        <dbReference type="ARBA" id="ARBA00023186"/>
    </source>
</evidence>
<dbReference type="EMBL" id="JABWAB010000013">
    <property type="protein sequence ID" value="KAF6042845.1"/>
    <property type="molecule type" value="Genomic_DNA"/>
</dbReference>
<dbReference type="PROSITE" id="PS00298">
    <property type="entry name" value="HSP90"/>
    <property type="match status" value="1"/>
</dbReference>
<evidence type="ECO:0000256" key="2">
    <source>
        <dbReference type="ARBA" id="ARBA00008239"/>
    </source>
</evidence>
<keyword evidence="4 7" id="KW-0547">Nucleotide-binding</keyword>
<dbReference type="PANTHER" id="PTHR11528">
    <property type="entry name" value="HEAT SHOCK PROTEIN 90 FAMILY MEMBER"/>
    <property type="match status" value="1"/>
</dbReference>
<protein>
    <recommendedName>
        <fullName evidence="9">Histidine kinase/HSP90-like ATPase domain-containing protein</fullName>
    </recommendedName>
</protein>
<feature type="binding site" evidence="7">
    <location>
        <position position="101"/>
    </location>
    <ligand>
        <name>ATP</name>
        <dbReference type="ChEBI" id="CHEBI:30616"/>
    </ligand>
</feature>
<dbReference type="InterPro" id="IPR020568">
    <property type="entry name" value="Ribosomal_Su5_D2-typ_SF"/>
</dbReference>
<dbReference type="NCBIfam" id="NF003555">
    <property type="entry name" value="PRK05218.1"/>
    <property type="match status" value="1"/>
</dbReference>
<dbReference type="SMART" id="SM00387">
    <property type="entry name" value="HATPase_c"/>
    <property type="match status" value="1"/>
</dbReference>
<feature type="domain" description="Histidine kinase/HSP90-like ATPase" evidence="9">
    <location>
        <begin position="29"/>
        <end position="167"/>
    </location>
</feature>
<dbReference type="OrthoDB" id="28737at2759"/>
<evidence type="ECO:0000256" key="5">
    <source>
        <dbReference type="ARBA" id="ARBA00022840"/>
    </source>
</evidence>
<feature type="binding site" evidence="7">
    <location>
        <position position="40"/>
    </location>
    <ligand>
        <name>ATP</name>
        <dbReference type="ChEBI" id="CHEBI:30616"/>
    </ligand>
</feature>
<evidence type="ECO:0000256" key="3">
    <source>
        <dbReference type="ARBA" id="ARBA00022490"/>
    </source>
</evidence>
<dbReference type="GO" id="GO:0140662">
    <property type="term" value="F:ATP-dependent protein folding chaperone"/>
    <property type="evidence" value="ECO:0007669"/>
    <property type="project" value="InterPro"/>
</dbReference>
<accession>A0A8X7T9S9</accession>
<dbReference type="GO" id="GO:0140453">
    <property type="term" value="C:protein aggregate center"/>
    <property type="evidence" value="ECO:0007669"/>
    <property type="project" value="EnsemblFungi"/>
</dbReference>
<dbReference type="SUPFAM" id="SSF54211">
    <property type="entry name" value="Ribosomal protein S5 domain 2-like"/>
    <property type="match status" value="1"/>
</dbReference>
<dbReference type="Gene3D" id="3.40.50.11260">
    <property type="match status" value="1"/>
</dbReference>
<keyword evidence="6" id="KW-0143">Chaperone</keyword>
<dbReference type="InterPro" id="IPR001404">
    <property type="entry name" value="Hsp90_fam"/>
</dbReference>
<feature type="binding site" evidence="7">
    <location>
        <begin position="102"/>
        <end position="103"/>
    </location>
    <ligand>
        <name>ATP</name>
        <dbReference type="ChEBI" id="CHEBI:30616"/>
    </ligand>
</feature>
<evidence type="ECO:0000259" key="9">
    <source>
        <dbReference type="SMART" id="SM00387"/>
    </source>
</evidence>
<feature type="region of interest" description="Disordered" evidence="8">
    <location>
        <begin position="680"/>
        <end position="710"/>
    </location>
</feature>
<gene>
    <name evidence="10" type="ORF">FOB60_005599</name>
</gene>
<dbReference type="HAMAP" id="MF_00505">
    <property type="entry name" value="HSP90"/>
    <property type="match status" value="1"/>
</dbReference>
<dbReference type="Gene3D" id="1.20.120.790">
    <property type="entry name" value="Heat shock protein 90, C-terminal domain"/>
    <property type="match status" value="1"/>
</dbReference>
<dbReference type="SUPFAM" id="SSF110942">
    <property type="entry name" value="HSP90 C-terminal domain"/>
    <property type="match status" value="1"/>
</dbReference>
<reference evidence="10" key="1">
    <citation type="submission" date="2020-03" db="EMBL/GenBank/DDBJ databases">
        <title>FDA dAtabase for Regulatory Grade micrObial Sequences (FDA-ARGOS): Supporting development and validation of Infectious Disease Dx tests.</title>
        <authorList>
            <person name="Campos J."/>
            <person name="Goldberg B."/>
            <person name="Tallon L."/>
            <person name="Sadzewicz L."/>
            <person name="Vavikolanu K."/>
            <person name="Mehta A."/>
            <person name="Aluvathingal J."/>
            <person name="Nadendla S."/>
            <person name="Nandy P."/>
            <person name="Geyer C."/>
            <person name="Yan Y."/>
            <person name="Sichtig H."/>
        </authorList>
    </citation>
    <scope>NUCLEOTIDE SEQUENCE [LARGE SCALE GENOMIC DNA]</scope>
    <source>
        <strain evidence="10">FDAARGOS_652</strain>
    </source>
</reference>
<evidence type="ECO:0000313" key="11">
    <source>
        <dbReference type="Proteomes" id="UP000590412"/>
    </source>
</evidence>
<dbReference type="SUPFAM" id="SSF55874">
    <property type="entry name" value="ATPase domain of HSP90 chaperone/DNA topoisomerase II/histidine kinase"/>
    <property type="match status" value="1"/>
</dbReference>
<comment type="subcellular location">
    <subcellularLocation>
        <location evidence="1">Cytoplasm</location>
    </subcellularLocation>
</comment>
<dbReference type="GO" id="GO:0016887">
    <property type="term" value="F:ATP hydrolysis activity"/>
    <property type="evidence" value="ECO:0007669"/>
    <property type="project" value="EnsemblFungi"/>
</dbReference>
<feature type="region of interest" description="Disordered" evidence="8">
    <location>
        <begin position="221"/>
        <end position="262"/>
    </location>
</feature>
<dbReference type="CDD" id="cd16927">
    <property type="entry name" value="HATPase_Hsp90-like"/>
    <property type="match status" value="1"/>
</dbReference>
<dbReference type="InterPro" id="IPR036890">
    <property type="entry name" value="HATPase_C_sf"/>
</dbReference>
<feature type="binding site" evidence="7">
    <location>
        <position position="36"/>
    </location>
    <ligand>
        <name>ATP</name>
        <dbReference type="ChEBI" id="CHEBI:30616"/>
    </ligand>
</feature>
<dbReference type="Proteomes" id="UP000590412">
    <property type="component" value="Unassembled WGS sequence"/>
</dbReference>
<feature type="compositionally biased region" description="Low complexity" evidence="8">
    <location>
        <begin position="688"/>
        <end position="704"/>
    </location>
</feature>
<dbReference type="InterPro" id="IPR020575">
    <property type="entry name" value="Hsp90_N"/>
</dbReference>
<evidence type="ECO:0000256" key="4">
    <source>
        <dbReference type="ARBA" id="ARBA00022741"/>
    </source>
</evidence>
<feature type="compositionally biased region" description="Basic and acidic residues" evidence="8">
    <location>
        <begin position="251"/>
        <end position="262"/>
    </location>
</feature>
<dbReference type="FunFam" id="1.20.120.790:FF:000001">
    <property type="entry name" value="Heat shock protein 90 alpha"/>
    <property type="match status" value="1"/>
</dbReference>
<comment type="caution">
    <text evidence="10">The sequence shown here is derived from an EMBL/GenBank/DDBJ whole genome shotgun (WGS) entry which is preliminary data.</text>
</comment>
<organism evidence="10 11">
    <name type="scientific">Candida parapsilosis</name>
    <name type="common">Yeast</name>
    <dbReference type="NCBI Taxonomy" id="5480"/>
    <lineage>
        <taxon>Eukaryota</taxon>
        <taxon>Fungi</taxon>
        <taxon>Dikarya</taxon>
        <taxon>Ascomycota</taxon>
        <taxon>Saccharomycotina</taxon>
        <taxon>Pichiomycetes</taxon>
        <taxon>Debaryomycetaceae</taxon>
        <taxon>Candida/Lodderomyces clade</taxon>
        <taxon>Candida</taxon>
    </lineage>
</organism>
<dbReference type="GO" id="GO:0005524">
    <property type="term" value="F:ATP binding"/>
    <property type="evidence" value="ECO:0007669"/>
    <property type="project" value="UniProtKB-KW"/>
</dbReference>
<dbReference type="Pfam" id="PF13589">
    <property type="entry name" value="HATPase_c_3"/>
    <property type="match status" value="1"/>
</dbReference>
<dbReference type="FunFam" id="3.30.230.80:FF:000001">
    <property type="entry name" value="Heat shock protein 90 alpha"/>
    <property type="match status" value="1"/>
</dbReference>
<sequence>MSDGKVETHEFTAEISQLMSLIINTVYSNKEIFLRELISNASDALDKIRYQALSDPSQLETEPELFIRIIPHPTQKVLEIRDSGIGMTKADLVNNLGTIAKSGTKSFMEALSAGADVSMIGQFGVGFYSLFLVADHVQVISKHNDDEQYVWESNAGGKFTVTLDEKNERLGRGTMLRLFLKEDQLEYLEEKRIKEVVKKHSEFVAYPIQLVVTKEVEKEIPVDESLTEDEDKQTEDDKKPKLEEVDEEEGEEKKEKTKKVKEEVTETEELNKTKPLWTRNPSDITQEEYNAFYKSISNDWEDPLAVKHFSVEGQLEFRAILFVPKRAPFDAFESKKKKNNIKLYVRRVFITDDAEELIPEWLSFIKGVVDSEDLPLNLSREMLQQNKILKVIRKNIVKKMIETFQEISEDQEQFDKFYTAFSKNIKLGIHEDTQNRQALAKLLRYYSTKSTEEMTSLSDYVTRMPEHQKNIYYITGESIKALEKSPFLDALKAKNFEVLFMVDPIDEYAMTQLKEFEDKKLVDITKDFELEESDDEKAQREKEIKEFEPLTKALKDILGEQVEKVIVSYKLVDAPAAIRTGQFGWSANMERIMKAQALRDTTMSSYMSSKKTFEISPKSPIIKELKKKVEEDGPEDKTVKDLTTLLFDTALLTSGFSLDEPSNFAHRINRLIALGLNIDDDTEETEIQSEPTTTATTEEPTGESAMEEVD</sequence>
<feature type="compositionally biased region" description="Acidic residues" evidence="8">
    <location>
        <begin position="225"/>
        <end position="234"/>
    </location>
</feature>
<keyword evidence="3" id="KW-0963">Cytoplasm</keyword>
<comment type="similarity">
    <text evidence="2">Belongs to the heat shock protein 90 family.</text>
</comment>
<dbReference type="PRINTS" id="PR00775">
    <property type="entry name" value="HEATSHOCK90"/>
</dbReference>
<dbReference type="FunFam" id="3.30.565.10:FF:000001">
    <property type="entry name" value="Heat shock protein HSP 90-alpha"/>
    <property type="match status" value="1"/>
</dbReference>
<name>A0A8X7T9S9_CANPA</name>
<feature type="binding site" evidence="7">
    <location>
        <position position="82"/>
    </location>
    <ligand>
        <name>ATP</name>
        <dbReference type="ChEBI" id="CHEBI:30616"/>
    </ligand>
</feature>
<dbReference type="GO" id="GO:0051082">
    <property type="term" value="F:unfolded protein binding"/>
    <property type="evidence" value="ECO:0007669"/>
    <property type="project" value="EnsemblFungi"/>
</dbReference>
<dbReference type="InterPro" id="IPR019805">
    <property type="entry name" value="Heat_shock_protein_90_CS"/>
</dbReference>
<dbReference type="Gene3D" id="3.30.230.80">
    <property type="match status" value="1"/>
</dbReference>
<dbReference type="FunFam" id="3.40.50.11260:FF:000001">
    <property type="entry name" value="Heat shock protein 90 alpha"/>
    <property type="match status" value="1"/>
</dbReference>
<keyword evidence="5 7" id="KW-0067">ATP-binding</keyword>
<dbReference type="GO" id="GO:0005737">
    <property type="term" value="C:cytoplasm"/>
    <property type="evidence" value="ECO:0007669"/>
    <property type="project" value="UniProtKB-SubCell"/>
</dbReference>
<evidence type="ECO:0000256" key="1">
    <source>
        <dbReference type="ARBA" id="ARBA00004496"/>
    </source>
</evidence>
<dbReference type="InterPro" id="IPR037196">
    <property type="entry name" value="HSP90_C"/>
</dbReference>
<dbReference type="Pfam" id="PF00183">
    <property type="entry name" value="HSP90"/>
    <property type="match status" value="1"/>
</dbReference>
<feature type="binding site" evidence="7">
    <location>
        <position position="95"/>
    </location>
    <ligand>
        <name>ATP</name>
        <dbReference type="ChEBI" id="CHEBI:30616"/>
    </ligand>
</feature>
<dbReference type="SMR" id="A0A8X7T9S9"/>
<evidence type="ECO:0000256" key="8">
    <source>
        <dbReference type="SAM" id="MobiDB-lite"/>
    </source>
</evidence>
<evidence type="ECO:0000313" key="10">
    <source>
        <dbReference type="EMBL" id="KAF6042845.1"/>
    </source>
</evidence>